<feature type="region of interest" description="Disordered" evidence="1">
    <location>
        <begin position="493"/>
        <end position="530"/>
    </location>
</feature>
<proteinExistence type="predicted"/>
<dbReference type="Pfam" id="PF14223">
    <property type="entry name" value="Retrotran_gag_2"/>
    <property type="match status" value="1"/>
</dbReference>
<feature type="compositionally biased region" description="Polar residues" evidence="1">
    <location>
        <begin position="908"/>
        <end position="930"/>
    </location>
</feature>
<dbReference type="Pfam" id="PF22936">
    <property type="entry name" value="Pol_BBD"/>
    <property type="match status" value="1"/>
</dbReference>
<dbReference type="EMBL" id="JAACJM010000297">
    <property type="protein sequence ID" value="KAF5332964.1"/>
    <property type="molecule type" value="Genomic_DNA"/>
</dbReference>
<comment type="caution">
    <text evidence="3">The sequence shown here is derived from an EMBL/GenBank/DDBJ whole genome shotgun (WGS) entry which is preliminary data.</text>
</comment>
<dbReference type="OrthoDB" id="3069822at2759"/>
<name>A0A8H5C177_9AGAR</name>
<feature type="compositionally biased region" description="Low complexity" evidence="1">
    <location>
        <begin position="867"/>
        <end position="876"/>
    </location>
</feature>
<evidence type="ECO:0000313" key="3">
    <source>
        <dbReference type="EMBL" id="KAF5332964.1"/>
    </source>
</evidence>
<evidence type="ECO:0000259" key="2">
    <source>
        <dbReference type="Pfam" id="PF22936"/>
    </source>
</evidence>
<evidence type="ECO:0000256" key="1">
    <source>
        <dbReference type="SAM" id="MobiDB-lite"/>
    </source>
</evidence>
<sequence>MSSNNAINNTESIFNVPILNTTNYEFWNYAITRLLEAKGLSRVASGTQKRYVNTSPTETGNAPSLPEGFVLVSNEVFNALTESEQSSYNQIVDTFAHEWDQYQILVNKHDRELVETYKLHSSWDDKDEQALGFISSYLPNDVGLEMREFTRDEIEEDPCAKAKGDYTAKMLWDKIDKKYSSPGPTSWFLDFKEFMSWMLDEKKDPANQITSLGAVLTRLKAYGFTVDDKFRALFLMDRILQSWGNYAQFTLATIEPKNLTMAHVEGLILVEYKRRTGDANQGGDKKKKTRRSKKKGSKKGAANLANPEVEADSDSDDDAPLMVTAFMANPFINATLDPIEISDTDDLPETYCFIDENNDSSLKERVKRNLAKQRLMINELAQETVDFESFLRVEARHQMTQPYLRAKEDLNGDENMTNQWFDHEETIRPIQKQIEEEQFKKCEPVPSKPPSLTERAYWPTPAQSVMRTNGVTINTQFHDTSLYPDFIRTLPFNHTKASSSSSSRKRKAVRGSSSSESSDSTSSDHSEESSFKYIPPSVAFKMWQDRMSHMFTDPILENMKREPDESGNTSKKPRYDAPLEEEAGPSSLADAINVSISSGYLADDDGVSLGSESDVEIYIDGDETMAFWQVFHTSNKNSALIQLPQISMSSDYYSGASTHITNNLMDFAQYHKLPNPIPLQIADKRSETYLEGIGTVFIEHINEEGVKHTIKLYPVFYQPTCTHRLLSRGCILREGYYEISRDGKSEFQKEVDQSLLMTLLPMHWKDNLHWLKSKIIIPESANLSSTPTDYDIVHKRYGHAGKAVERSTPDEGNGDHQDIDDGNGSDATSEDHNPGAHQPSDPNDSETESTQSREPTPPPAPEPPAQVPADPVPVQDRQSRPNWRITDPNMQHSRDIPRGGWTRVTPRVTRSQSRATGSQTVTDPTPSTSQVREESDNEDQSETEPGPSGEIAEFLEQDVLEQRVQQGGVWLQN</sequence>
<feature type="domain" description="Retrovirus-related Pol polyprotein from transposon TNT 1-94-like beta-barrel" evidence="2">
    <location>
        <begin position="654"/>
        <end position="736"/>
    </location>
</feature>
<organism evidence="3 4">
    <name type="scientific">Tetrapyrgos nigripes</name>
    <dbReference type="NCBI Taxonomy" id="182062"/>
    <lineage>
        <taxon>Eukaryota</taxon>
        <taxon>Fungi</taxon>
        <taxon>Dikarya</taxon>
        <taxon>Basidiomycota</taxon>
        <taxon>Agaricomycotina</taxon>
        <taxon>Agaricomycetes</taxon>
        <taxon>Agaricomycetidae</taxon>
        <taxon>Agaricales</taxon>
        <taxon>Marasmiineae</taxon>
        <taxon>Marasmiaceae</taxon>
        <taxon>Tetrapyrgos</taxon>
    </lineage>
</organism>
<feature type="region of interest" description="Disordered" evidence="1">
    <location>
        <begin position="277"/>
        <end position="316"/>
    </location>
</feature>
<dbReference type="InterPro" id="IPR054722">
    <property type="entry name" value="PolX-like_BBD"/>
</dbReference>
<reference evidence="3 4" key="1">
    <citation type="journal article" date="2020" name="ISME J.">
        <title>Uncovering the hidden diversity of litter-decomposition mechanisms in mushroom-forming fungi.</title>
        <authorList>
            <person name="Floudas D."/>
            <person name="Bentzer J."/>
            <person name="Ahren D."/>
            <person name="Johansson T."/>
            <person name="Persson P."/>
            <person name="Tunlid A."/>
        </authorList>
    </citation>
    <scope>NUCLEOTIDE SEQUENCE [LARGE SCALE GENOMIC DNA]</scope>
    <source>
        <strain evidence="3 4">CBS 291.85</strain>
    </source>
</reference>
<feature type="region of interest" description="Disordered" evidence="1">
    <location>
        <begin position="803"/>
        <end position="950"/>
    </location>
</feature>
<feature type="region of interest" description="Disordered" evidence="1">
    <location>
        <begin position="554"/>
        <end position="584"/>
    </location>
</feature>
<dbReference type="AlphaFoldDB" id="A0A8H5C177"/>
<feature type="compositionally biased region" description="Basic residues" evidence="1">
    <location>
        <begin position="285"/>
        <end position="298"/>
    </location>
</feature>
<keyword evidence="4" id="KW-1185">Reference proteome</keyword>
<dbReference type="Proteomes" id="UP000559256">
    <property type="component" value="Unassembled WGS sequence"/>
</dbReference>
<evidence type="ECO:0000313" key="4">
    <source>
        <dbReference type="Proteomes" id="UP000559256"/>
    </source>
</evidence>
<feature type="compositionally biased region" description="Pro residues" evidence="1">
    <location>
        <begin position="855"/>
        <end position="866"/>
    </location>
</feature>
<feature type="compositionally biased region" description="Low complexity" evidence="1">
    <location>
        <begin position="510"/>
        <end position="521"/>
    </location>
</feature>
<accession>A0A8H5C177</accession>
<gene>
    <name evidence="3" type="ORF">D9758_016442</name>
</gene>
<protein>
    <recommendedName>
        <fullName evidence="2">Retrovirus-related Pol polyprotein from transposon TNT 1-94-like beta-barrel domain-containing protein</fullName>
    </recommendedName>
</protein>
<feature type="compositionally biased region" description="Basic and acidic residues" evidence="1">
    <location>
        <begin position="803"/>
        <end position="819"/>
    </location>
</feature>